<comment type="caution">
    <text evidence="2">The sequence shown here is derived from an EMBL/GenBank/DDBJ whole genome shotgun (WGS) entry which is preliminary data.</text>
</comment>
<proteinExistence type="predicted"/>
<organism evidence="2 3">
    <name type="scientific">Parenemella sanctibonifatiensis</name>
    <dbReference type="NCBI Taxonomy" id="2016505"/>
    <lineage>
        <taxon>Bacteria</taxon>
        <taxon>Bacillati</taxon>
        <taxon>Actinomycetota</taxon>
        <taxon>Actinomycetes</taxon>
        <taxon>Propionibacteriales</taxon>
        <taxon>Propionibacteriaceae</taxon>
        <taxon>Parenemella</taxon>
    </lineage>
</organism>
<gene>
    <name evidence="2" type="ORF">CGZ92_09340</name>
</gene>
<accession>A0A255EEF9</accession>
<evidence type="ECO:0000313" key="2">
    <source>
        <dbReference type="EMBL" id="OYN86533.1"/>
    </source>
</evidence>
<dbReference type="Proteomes" id="UP000216533">
    <property type="component" value="Unassembled WGS sequence"/>
</dbReference>
<feature type="region of interest" description="Disordered" evidence="1">
    <location>
        <begin position="17"/>
        <end position="38"/>
    </location>
</feature>
<evidence type="ECO:0000313" key="3">
    <source>
        <dbReference type="Proteomes" id="UP000216533"/>
    </source>
</evidence>
<reference evidence="2 3" key="1">
    <citation type="submission" date="2017-07" db="EMBL/GenBank/DDBJ databases">
        <title>Draft whole genome sequences of clinical Proprionibacteriaceae strains.</title>
        <authorList>
            <person name="Bernier A.-M."/>
            <person name="Bernard K."/>
            <person name="Domingo M.-C."/>
        </authorList>
    </citation>
    <scope>NUCLEOTIDE SEQUENCE [LARGE SCALE GENOMIC DNA]</scope>
    <source>
        <strain evidence="2 3">NML 160184</strain>
    </source>
</reference>
<sequence length="133" mass="15015">MSSIPDAYDRMAQQIRELGGNPPAKPADDVQVRGSGTGPEQAVTVEVINGLVTSVDIDQYWLTQNPHHRFVTELKSALNQALTEHNERQLEELSKHDVGFANLNKLLTETQRDLEHAFNQHFSNVRARSEEIR</sequence>
<dbReference type="RefSeq" id="WP_094451100.1">
    <property type="nucleotide sequence ID" value="NZ_NMVI01000018.1"/>
</dbReference>
<dbReference type="AlphaFoldDB" id="A0A255EEF9"/>
<dbReference type="EMBL" id="NMVI01000018">
    <property type="protein sequence ID" value="OYN86533.1"/>
    <property type="molecule type" value="Genomic_DNA"/>
</dbReference>
<evidence type="ECO:0000256" key="1">
    <source>
        <dbReference type="SAM" id="MobiDB-lite"/>
    </source>
</evidence>
<name>A0A255EEF9_9ACTN</name>
<protein>
    <recommendedName>
        <fullName evidence="4">YbaB/EbfC family DNA-binding protein</fullName>
    </recommendedName>
</protein>
<evidence type="ECO:0008006" key="4">
    <source>
        <dbReference type="Google" id="ProtNLM"/>
    </source>
</evidence>